<reference evidence="3" key="1">
    <citation type="journal article" date="2019" name="Int. J. Syst. Evol. Microbiol.">
        <title>The Global Catalogue of Microorganisms (GCM) 10K type strain sequencing project: providing services to taxonomists for standard genome sequencing and annotation.</title>
        <authorList>
            <consortium name="The Broad Institute Genomics Platform"/>
            <consortium name="The Broad Institute Genome Sequencing Center for Infectious Disease"/>
            <person name="Wu L."/>
            <person name="Ma J."/>
        </authorList>
    </citation>
    <scope>NUCLEOTIDE SEQUENCE [LARGE SCALE GENOMIC DNA]</scope>
    <source>
        <strain evidence="3">CGMCC 1.3240</strain>
    </source>
</reference>
<accession>A0ABW0VU65</accession>
<proteinExistence type="predicted"/>
<evidence type="ECO:0000313" key="2">
    <source>
        <dbReference type="EMBL" id="MFC5648527.1"/>
    </source>
</evidence>
<dbReference type="EMBL" id="JBHSOW010000016">
    <property type="protein sequence ID" value="MFC5648527.1"/>
    <property type="molecule type" value="Genomic_DNA"/>
</dbReference>
<organism evidence="2 3">
    <name type="scientific">Paenibacillus solisilvae</name>
    <dbReference type="NCBI Taxonomy" id="2486751"/>
    <lineage>
        <taxon>Bacteria</taxon>
        <taxon>Bacillati</taxon>
        <taxon>Bacillota</taxon>
        <taxon>Bacilli</taxon>
        <taxon>Bacillales</taxon>
        <taxon>Paenibacillaceae</taxon>
        <taxon>Paenibacillus</taxon>
    </lineage>
</organism>
<keyword evidence="3" id="KW-1185">Reference proteome</keyword>
<dbReference type="RefSeq" id="WP_379186982.1">
    <property type="nucleotide sequence ID" value="NZ_JBHSOW010000016.1"/>
</dbReference>
<keyword evidence="1" id="KW-0812">Transmembrane</keyword>
<evidence type="ECO:0000256" key="1">
    <source>
        <dbReference type="SAM" id="Phobius"/>
    </source>
</evidence>
<name>A0ABW0VU65_9BACL</name>
<gene>
    <name evidence="2" type="ORF">ACFPYJ_05175</name>
</gene>
<feature type="transmembrane region" description="Helical" evidence="1">
    <location>
        <begin position="46"/>
        <end position="71"/>
    </location>
</feature>
<protein>
    <submittedName>
        <fullName evidence="2">Uncharacterized protein</fullName>
    </submittedName>
</protein>
<feature type="transmembrane region" description="Helical" evidence="1">
    <location>
        <begin position="6"/>
        <end position="25"/>
    </location>
</feature>
<sequence>MTISKPAFYLGLGAGIVSIALWVIFNFYNPYSNSSGDTVTRTFIMLVLPAVAAITAVLLSIRILMMIAFLWSLPISLYLSLASISIFSILAVACALYLVSYLLMKAKAYQQTPSK</sequence>
<feature type="transmembrane region" description="Helical" evidence="1">
    <location>
        <begin position="77"/>
        <end position="103"/>
    </location>
</feature>
<comment type="caution">
    <text evidence="2">The sequence shown here is derived from an EMBL/GenBank/DDBJ whole genome shotgun (WGS) entry which is preliminary data.</text>
</comment>
<keyword evidence="1" id="KW-0472">Membrane</keyword>
<dbReference type="Proteomes" id="UP001596047">
    <property type="component" value="Unassembled WGS sequence"/>
</dbReference>
<evidence type="ECO:0000313" key="3">
    <source>
        <dbReference type="Proteomes" id="UP001596047"/>
    </source>
</evidence>
<keyword evidence="1" id="KW-1133">Transmembrane helix</keyword>